<sequence length="231" mass="25805">MKAVIARLAAPASLSETVRNEMLRLITTGALRPGARLNEVHLAEQLGVSRGPVREALRELEGLGLTQSRPRLGFYVTEPTDQEIVELYEVSPLISQALIRDFMTYSDADTCRAILEDVDSIVLEGTPSFSESLLAFRQRMLGHVHNRYLAEMALSLYRRFFIVAALVDADDIAERIERIIDTQRRFWSAMAARDAATAEAIMQDDAAYWLEDVAPRFAASRHRGKGAAQGR</sequence>
<evidence type="ECO:0000313" key="6">
    <source>
        <dbReference type="Proteomes" id="UP001595557"/>
    </source>
</evidence>
<dbReference type="InterPro" id="IPR036390">
    <property type="entry name" value="WH_DNA-bd_sf"/>
</dbReference>
<evidence type="ECO:0000313" key="5">
    <source>
        <dbReference type="EMBL" id="MFC3167763.1"/>
    </source>
</evidence>
<organism evidence="5 6">
    <name type="scientific">Paracoccus fontiphilus</name>
    <dbReference type="NCBI Taxonomy" id="1815556"/>
    <lineage>
        <taxon>Bacteria</taxon>
        <taxon>Pseudomonadati</taxon>
        <taxon>Pseudomonadota</taxon>
        <taxon>Alphaproteobacteria</taxon>
        <taxon>Rhodobacterales</taxon>
        <taxon>Paracoccaceae</taxon>
        <taxon>Paracoccus</taxon>
    </lineage>
</organism>
<dbReference type="InterPro" id="IPR011711">
    <property type="entry name" value="GntR_C"/>
</dbReference>
<dbReference type="CDD" id="cd07377">
    <property type="entry name" value="WHTH_GntR"/>
    <property type="match status" value="1"/>
</dbReference>
<dbReference type="InterPro" id="IPR008920">
    <property type="entry name" value="TF_FadR/GntR_C"/>
</dbReference>
<comment type="caution">
    <text evidence="5">The sequence shown here is derived from an EMBL/GenBank/DDBJ whole genome shotgun (WGS) entry which is preliminary data.</text>
</comment>
<dbReference type="PROSITE" id="PS50949">
    <property type="entry name" value="HTH_GNTR"/>
    <property type="match status" value="1"/>
</dbReference>
<dbReference type="EMBL" id="JBHRTE010000030">
    <property type="protein sequence ID" value="MFC3167763.1"/>
    <property type="molecule type" value="Genomic_DNA"/>
</dbReference>
<dbReference type="InterPro" id="IPR000524">
    <property type="entry name" value="Tscrpt_reg_HTH_GntR"/>
</dbReference>
<dbReference type="SMART" id="SM00345">
    <property type="entry name" value="HTH_GNTR"/>
    <property type="match status" value="1"/>
</dbReference>
<protein>
    <submittedName>
        <fullName evidence="5">GntR family transcriptional regulator</fullName>
    </submittedName>
</protein>
<dbReference type="Proteomes" id="UP001595557">
    <property type="component" value="Unassembled WGS sequence"/>
</dbReference>
<dbReference type="SUPFAM" id="SSF48008">
    <property type="entry name" value="GntR ligand-binding domain-like"/>
    <property type="match status" value="1"/>
</dbReference>
<dbReference type="InterPro" id="IPR036388">
    <property type="entry name" value="WH-like_DNA-bd_sf"/>
</dbReference>
<name>A0ABV7ICX1_9RHOB</name>
<evidence type="ECO:0000256" key="3">
    <source>
        <dbReference type="ARBA" id="ARBA00023163"/>
    </source>
</evidence>
<keyword evidence="2" id="KW-0238">DNA-binding</keyword>
<evidence type="ECO:0000259" key="4">
    <source>
        <dbReference type="PROSITE" id="PS50949"/>
    </source>
</evidence>
<gene>
    <name evidence="5" type="ORF">ACFOD7_06855</name>
</gene>
<dbReference type="SUPFAM" id="SSF46785">
    <property type="entry name" value="Winged helix' DNA-binding domain"/>
    <property type="match status" value="1"/>
</dbReference>
<keyword evidence="3" id="KW-0804">Transcription</keyword>
<accession>A0ABV7ICX1</accession>
<dbReference type="Gene3D" id="1.20.120.530">
    <property type="entry name" value="GntR ligand-binding domain-like"/>
    <property type="match status" value="1"/>
</dbReference>
<dbReference type="PANTHER" id="PTHR43537">
    <property type="entry name" value="TRANSCRIPTIONAL REGULATOR, GNTR FAMILY"/>
    <property type="match status" value="1"/>
</dbReference>
<keyword evidence="6" id="KW-1185">Reference proteome</keyword>
<dbReference type="Gene3D" id="1.10.10.10">
    <property type="entry name" value="Winged helix-like DNA-binding domain superfamily/Winged helix DNA-binding domain"/>
    <property type="match status" value="1"/>
</dbReference>
<dbReference type="RefSeq" id="WP_207469925.1">
    <property type="nucleotide sequence ID" value="NZ_JAFNAW010000035.1"/>
</dbReference>
<reference evidence="6" key="1">
    <citation type="journal article" date="2019" name="Int. J. Syst. Evol. Microbiol.">
        <title>The Global Catalogue of Microorganisms (GCM) 10K type strain sequencing project: providing services to taxonomists for standard genome sequencing and annotation.</title>
        <authorList>
            <consortium name="The Broad Institute Genomics Platform"/>
            <consortium name="The Broad Institute Genome Sequencing Center for Infectious Disease"/>
            <person name="Wu L."/>
            <person name="Ma J."/>
        </authorList>
    </citation>
    <scope>NUCLEOTIDE SEQUENCE [LARGE SCALE GENOMIC DNA]</scope>
    <source>
        <strain evidence="6">KCTC 52239</strain>
    </source>
</reference>
<keyword evidence="1" id="KW-0805">Transcription regulation</keyword>
<dbReference type="Pfam" id="PF07729">
    <property type="entry name" value="FCD"/>
    <property type="match status" value="1"/>
</dbReference>
<proteinExistence type="predicted"/>
<dbReference type="Pfam" id="PF00392">
    <property type="entry name" value="GntR"/>
    <property type="match status" value="1"/>
</dbReference>
<evidence type="ECO:0000256" key="2">
    <source>
        <dbReference type="ARBA" id="ARBA00023125"/>
    </source>
</evidence>
<feature type="domain" description="HTH gntR-type" evidence="4">
    <location>
        <begin position="12"/>
        <end position="79"/>
    </location>
</feature>
<dbReference type="PANTHER" id="PTHR43537:SF45">
    <property type="entry name" value="GNTR FAMILY REGULATORY PROTEIN"/>
    <property type="match status" value="1"/>
</dbReference>
<evidence type="ECO:0000256" key="1">
    <source>
        <dbReference type="ARBA" id="ARBA00023015"/>
    </source>
</evidence>